<organism evidence="4 5">
    <name type="scientific">Setaria italica</name>
    <name type="common">Foxtail millet</name>
    <name type="synonym">Panicum italicum</name>
    <dbReference type="NCBI Taxonomy" id="4555"/>
    <lineage>
        <taxon>Eukaryota</taxon>
        <taxon>Viridiplantae</taxon>
        <taxon>Streptophyta</taxon>
        <taxon>Embryophyta</taxon>
        <taxon>Tracheophyta</taxon>
        <taxon>Spermatophyta</taxon>
        <taxon>Magnoliopsida</taxon>
        <taxon>Liliopsida</taxon>
        <taxon>Poales</taxon>
        <taxon>Poaceae</taxon>
        <taxon>PACMAD clade</taxon>
        <taxon>Panicoideae</taxon>
        <taxon>Panicodae</taxon>
        <taxon>Paniceae</taxon>
        <taxon>Cenchrinae</taxon>
        <taxon>Setaria</taxon>
    </lineage>
</organism>
<reference evidence="4" key="2">
    <citation type="submission" date="2018-08" db="UniProtKB">
        <authorList>
            <consortium name="EnsemblPlants"/>
        </authorList>
    </citation>
    <scope>IDENTIFICATION</scope>
    <source>
        <strain evidence="4">Yugu1</strain>
    </source>
</reference>
<proteinExistence type="inferred from homology"/>
<evidence type="ECO:0000313" key="4">
    <source>
        <dbReference type="EnsemblPlants" id="KQK87031"/>
    </source>
</evidence>
<keyword evidence="5" id="KW-1185">Reference proteome</keyword>
<dbReference type="Pfam" id="PF00201">
    <property type="entry name" value="UDPGT"/>
    <property type="match status" value="1"/>
</dbReference>
<evidence type="ECO:0000259" key="3">
    <source>
        <dbReference type="Pfam" id="PF26168"/>
    </source>
</evidence>
<dbReference type="InParanoid" id="K4AMH0"/>
<dbReference type="OMA" id="VEHGCKI"/>
<evidence type="ECO:0000313" key="5">
    <source>
        <dbReference type="Proteomes" id="UP000004995"/>
    </source>
</evidence>
<dbReference type="InterPro" id="IPR058980">
    <property type="entry name" value="Glyco_transf_N"/>
</dbReference>
<dbReference type="HOGENOM" id="CLU_001724_0_2_1"/>
<dbReference type="GO" id="GO:0035251">
    <property type="term" value="F:UDP-glucosyltransferase activity"/>
    <property type="evidence" value="ECO:0000318"/>
    <property type="project" value="GO_Central"/>
</dbReference>
<dbReference type="Gene3D" id="3.40.50.2000">
    <property type="entry name" value="Glycogen Phosphorylase B"/>
    <property type="match status" value="4"/>
</dbReference>
<dbReference type="EnsemblPlants" id="KQK87031">
    <property type="protein sequence ID" value="KQK87031"/>
    <property type="gene ID" value="SETIT_040112mg"/>
</dbReference>
<dbReference type="eggNOG" id="KOG1192">
    <property type="taxonomic scope" value="Eukaryota"/>
</dbReference>
<name>K4AMH0_SETIT</name>
<keyword evidence="2" id="KW-0808">Transferase</keyword>
<comment type="similarity">
    <text evidence="1">Belongs to the UDP-glycosyltransferase family.</text>
</comment>
<dbReference type="CDD" id="cd03784">
    <property type="entry name" value="GT1_Gtf-like"/>
    <property type="match status" value="1"/>
</dbReference>
<protein>
    <recommendedName>
        <fullName evidence="3">Glycosyltransferase N-terminal domain-containing protein</fullName>
    </recommendedName>
</protein>
<accession>K4AMH0</accession>
<dbReference type="InterPro" id="IPR002213">
    <property type="entry name" value="UDP_glucos_trans"/>
</dbReference>
<dbReference type="Pfam" id="PF26168">
    <property type="entry name" value="Glyco_transf_N"/>
    <property type="match status" value="1"/>
</dbReference>
<dbReference type="PANTHER" id="PTHR11926">
    <property type="entry name" value="GLUCOSYL/GLUCURONOSYL TRANSFERASES"/>
    <property type="match status" value="1"/>
</dbReference>
<dbReference type="Proteomes" id="UP000004995">
    <property type="component" value="Unassembled WGS sequence"/>
</dbReference>
<reference evidence="5" key="1">
    <citation type="journal article" date="2012" name="Nat. Biotechnol.">
        <title>Reference genome sequence of the model plant Setaria.</title>
        <authorList>
            <person name="Bennetzen J.L."/>
            <person name="Schmutz J."/>
            <person name="Wang H."/>
            <person name="Percifield R."/>
            <person name="Hawkins J."/>
            <person name="Pontaroli A.C."/>
            <person name="Estep M."/>
            <person name="Feng L."/>
            <person name="Vaughn J.N."/>
            <person name="Grimwood J."/>
            <person name="Jenkins J."/>
            <person name="Barry K."/>
            <person name="Lindquist E."/>
            <person name="Hellsten U."/>
            <person name="Deshpande S."/>
            <person name="Wang X."/>
            <person name="Wu X."/>
            <person name="Mitros T."/>
            <person name="Triplett J."/>
            <person name="Yang X."/>
            <person name="Ye C.Y."/>
            <person name="Mauro-Herrera M."/>
            <person name="Wang L."/>
            <person name="Li P."/>
            <person name="Sharma M."/>
            <person name="Sharma R."/>
            <person name="Ronald P.C."/>
            <person name="Panaud O."/>
            <person name="Kellogg E.A."/>
            <person name="Brutnell T.P."/>
            <person name="Doust A.N."/>
            <person name="Tuskan G.A."/>
            <person name="Rokhsar D."/>
            <person name="Devos K.M."/>
        </authorList>
    </citation>
    <scope>NUCLEOTIDE SEQUENCE [LARGE SCALE GENOMIC DNA]</scope>
    <source>
        <strain evidence="5">cv. Yugu1</strain>
    </source>
</reference>
<evidence type="ECO:0000256" key="1">
    <source>
        <dbReference type="ARBA" id="ARBA00009995"/>
    </source>
</evidence>
<dbReference type="Gramene" id="KQK87031">
    <property type="protein sequence ID" value="KQK87031"/>
    <property type="gene ID" value="SETIT_040112mg"/>
</dbReference>
<dbReference type="AlphaFoldDB" id="K4AMH0"/>
<dbReference type="SUPFAM" id="SSF53756">
    <property type="entry name" value="UDP-Glycosyltransferase/glycogen phosphorylase"/>
    <property type="match status" value="1"/>
</dbReference>
<evidence type="ECO:0000256" key="2">
    <source>
        <dbReference type="ARBA" id="ARBA00022679"/>
    </source>
</evidence>
<dbReference type="EMBL" id="AGNK02005364">
    <property type="status" value="NOT_ANNOTATED_CDS"/>
    <property type="molecule type" value="Genomic_DNA"/>
</dbReference>
<feature type="domain" description="Glycosyltransferase N-terminal" evidence="3">
    <location>
        <begin position="10"/>
        <end position="52"/>
    </location>
</feature>
<sequence length="368" mass="40961">MAAAPPHPRVLMLPLSAQGHVMPLMELSHRLAEHGIEVYFVNTDFNHARIIRAMEGGEGNQTGRVPAGIHMELIRSEQIRWMVVNVPMTWALELAATVGVRVALFLPFSLAAFALRLHAPKMIEDGVIDENENVERNERIKLSPKMPVVEAAELPWSSVGKTPEARRAIFQTRPIPRRRPAFLARRPTCFAWLDAQAPGSVVYVAFGSLAVFDATRLQELADGLALTGRPFLCVVRPNSAGDCWVDEIRRRQRVLAHPTVACFVTHCGWNSMMEGARHGVPFLCWPRFGDQFCNRSYACDVWRSGAELRADERGVVAKEEVRDKLERLLGNEGIRTRALLLKSAARASVAGGGSSHQNLLRFVRALVQ</sequence>
<dbReference type="PANTHER" id="PTHR11926:SF1511">
    <property type="entry name" value="GLYCOSYLTRANSFERASE"/>
    <property type="match status" value="1"/>
</dbReference>